<name>A0A849SCF7_UNCEI</name>
<gene>
    <name evidence="3" type="ORF">HOP12_04315</name>
</gene>
<feature type="transmembrane region" description="Helical" evidence="2">
    <location>
        <begin position="20"/>
        <end position="44"/>
    </location>
</feature>
<evidence type="ECO:0000256" key="2">
    <source>
        <dbReference type="SAM" id="Phobius"/>
    </source>
</evidence>
<dbReference type="AlphaFoldDB" id="A0A849SCF7"/>
<keyword evidence="2" id="KW-1133">Transmembrane helix</keyword>
<keyword evidence="2" id="KW-0472">Membrane</keyword>
<evidence type="ECO:0000313" key="3">
    <source>
        <dbReference type="EMBL" id="NOT33378.1"/>
    </source>
</evidence>
<accession>A0A849SCF7</accession>
<proteinExistence type="predicted"/>
<keyword evidence="2" id="KW-0812">Transmembrane</keyword>
<dbReference type="EMBL" id="JABFRW010000044">
    <property type="protein sequence ID" value="NOT33378.1"/>
    <property type="molecule type" value="Genomic_DNA"/>
</dbReference>
<feature type="region of interest" description="Disordered" evidence="1">
    <location>
        <begin position="83"/>
        <end position="109"/>
    </location>
</feature>
<comment type="caution">
    <text evidence="3">The sequence shown here is derived from an EMBL/GenBank/DDBJ whole genome shotgun (WGS) entry which is preliminary data.</text>
</comment>
<protein>
    <submittedName>
        <fullName evidence="3">Uncharacterized protein</fullName>
    </submittedName>
</protein>
<dbReference type="Proteomes" id="UP000580839">
    <property type="component" value="Unassembled WGS sequence"/>
</dbReference>
<sequence length="109" mass="11111">MSGSSLGVVGGRASRALSSLVLAAGTIALGAGVATACAVCGQGLGNDQTAFLRSTAVLSLLPLALIAGGIVWIRRRSPELTRRGEFEEREVLAPPSESGSEPPQEPRDP</sequence>
<feature type="transmembrane region" description="Helical" evidence="2">
    <location>
        <begin position="50"/>
        <end position="73"/>
    </location>
</feature>
<evidence type="ECO:0000256" key="1">
    <source>
        <dbReference type="SAM" id="MobiDB-lite"/>
    </source>
</evidence>
<organism evidence="3 4">
    <name type="scientific">Eiseniibacteriota bacterium</name>
    <dbReference type="NCBI Taxonomy" id="2212470"/>
    <lineage>
        <taxon>Bacteria</taxon>
        <taxon>Candidatus Eiseniibacteriota</taxon>
    </lineage>
</organism>
<evidence type="ECO:0000313" key="4">
    <source>
        <dbReference type="Proteomes" id="UP000580839"/>
    </source>
</evidence>
<reference evidence="3 4" key="1">
    <citation type="submission" date="2020-04" db="EMBL/GenBank/DDBJ databases">
        <title>Metagenomic profiling of ammonia- and methane-oxidizing microorganisms in a Dutch drinking water treatment plant.</title>
        <authorList>
            <person name="Poghosyan L."/>
            <person name="Leucker S."/>
        </authorList>
    </citation>
    <scope>NUCLEOTIDE SEQUENCE [LARGE SCALE GENOMIC DNA]</scope>
    <source>
        <strain evidence="3">S-RSF-IL-03</strain>
    </source>
</reference>